<evidence type="ECO:0000313" key="3">
    <source>
        <dbReference type="Proteomes" id="UP000245383"/>
    </source>
</evidence>
<name>A0A2T9YH47_9FUNG</name>
<dbReference type="OrthoDB" id="10684582at2759"/>
<dbReference type="Proteomes" id="UP000245383">
    <property type="component" value="Unassembled WGS sequence"/>
</dbReference>
<comment type="caution">
    <text evidence="2">The sequence shown here is derived from an EMBL/GenBank/DDBJ whole genome shotgun (WGS) entry which is preliminary data.</text>
</comment>
<gene>
    <name evidence="2" type="ORF">BB561_004288</name>
</gene>
<dbReference type="EMBL" id="MBFR01000190">
    <property type="protein sequence ID" value="PVU91645.1"/>
    <property type="molecule type" value="Genomic_DNA"/>
</dbReference>
<evidence type="ECO:0000256" key="1">
    <source>
        <dbReference type="SAM" id="MobiDB-lite"/>
    </source>
</evidence>
<protein>
    <submittedName>
        <fullName evidence="2">Uncharacterized protein</fullName>
    </submittedName>
</protein>
<sequence>MISSECFPELIIEENVDARVSTDTYLSDSHRLSRILGYPSLSKYVGDVNKGNIDSSDLFLADLGEKLDSRDVSEKENQRGNYILNEKDDDSNLFAYTDKYKKASIIQEKNYKSSFHNQKSPKNLSNGDFLLKELSLCFHKEESERLGSESSIATLTEDPILRKRAAEIINNRINADEAEDENQLLFITRDQEIDINDDDQLSINKLWVKDSLWNSVMGIGYVSKFRFFPTNNIEEKENNKWNAAKYLPKADLYNANFSKKKNSIKIKTDSENVKKIKQNHCAEKNTANENNSAHVSLDDLNSNIIVPRISVPESLDIADDVFHSECDDTDLGSYKIKSVENKDLQKSIFPTSRINDDYETSELVKNSQNDFSNSFINELKQLLNPNKTLREQIKQDKDKENARIIRKFTSSNLNVESQKDISQMEFFEMIAQRKSVGNSFSAQGVYNRKKSSFAAEENQDNTLIPAGHLNRQPSVFESIQDEYSELNELLLETNGKVFLSENQKREHDTMMYYKKMRKISAYSIGANKERILPRYSVIHQKSSQLPTVFDENTPENTFLDPIISANNNNRKSSKIHSELEDYDLHGYNNPSKVKNYNDYNSNTDRSEGIQMGGNIPRTMQVVLKNKTKQPVLLDLSIKENVEMLSLKSSKEQIIRSTEINKSKLPQNNVTTNINLNGFKRLKEKVTKYNISHQSIMTGTPEIIENNYKKKSTSALSNISPLETSIKKIITLDSKKNSESYIKVNTDEPGIIYNVQKASIDSKKTLLKNVSESVENSSIEDNKTKMSVDYFTDSRTSSSITSKNKIDLKVLEKSQSVIYQQSDSNISILVNNLDEKNFNRKNLTANYNSIEFGGIDQLSGMKFDNCNNDIFFDGAKNLNKSSILQGLSTIGPKTDKNVVDNDKETSIKPLMPEIQRLSDTTTQIHKIFFENNDKSPKSSNQPTKKYSLLNPKRKSSESFLLDFNKENYNIHIESEIDRKQSEYLSENTDDSNKQNYIRKKSQTILSHLTSKKDRISLPTTFIRKSSSADIKTKSISQILNSNNQLKCDQKSSTDNDEMDSYVEDILERAKAQKNQADAKNKKVIISNVCVTKDEESSMTRYN</sequence>
<feature type="region of interest" description="Disordered" evidence="1">
    <location>
        <begin position="928"/>
        <end position="948"/>
    </location>
</feature>
<accession>A0A2T9YH47</accession>
<evidence type="ECO:0000313" key="2">
    <source>
        <dbReference type="EMBL" id="PVU91645.1"/>
    </source>
</evidence>
<proteinExistence type="predicted"/>
<organism evidence="2 3">
    <name type="scientific">Smittium simulii</name>
    <dbReference type="NCBI Taxonomy" id="133385"/>
    <lineage>
        <taxon>Eukaryota</taxon>
        <taxon>Fungi</taxon>
        <taxon>Fungi incertae sedis</taxon>
        <taxon>Zoopagomycota</taxon>
        <taxon>Kickxellomycotina</taxon>
        <taxon>Harpellomycetes</taxon>
        <taxon>Harpellales</taxon>
        <taxon>Legeriomycetaceae</taxon>
        <taxon>Smittium</taxon>
    </lineage>
</organism>
<reference evidence="2 3" key="1">
    <citation type="journal article" date="2018" name="MBio">
        <title>Comparative Genomics Reveals the Core Gene Toolbox for the Fungus-Insect Symbiosis.</title>
        <authorList>
            <person name="Wang Y."/>
            <person name="Stata M."/>
            <person name="Wang W."/>
            <person name="Stajich J.E."/>
            <person name="White M.M."/>
            <person name="Moncalvo J.M."/>
        </authorList>
    </citation>
    <scope>NUCLEOTIDE SEQUENCE [LARGE SCALE GENOMIC DNA]</scope>
    <source>
        <strain evidence="2 3">SWE-8-4</strain>
    </source>
</reference>
<feature type="non-terminal residue" evidence="2">
    <location>
        <position position="1101"/>
    </location>
</feature>
<keyword evidence="3" id="KW-1185">Reference proteome</keyword>
<dbReference type="AlphaFoldDB" id="A0A2T9YH47"/>